<organism evidence="3 4">
    <name type="scientific">Halobaculum saliterrae</name>
    <dbReference type="NCBI Taxonomy" id="2073113"/>
    <lineage>
        <taxon>Archaea</taxon>
        <taxon>Methanobacteriati</taxon>
        <taxon>Methanobacteriota</taxon>
        <taxon>Stenosarchaea group</taxon>
        <taxon>Halobacteria</taxon>
        <taxon>Halobacteriales</taxon>
        <taxon>Haloferacaceae</taxon>
        <taxon>Halobaculum</taxon>
    </lineage>
</organism>
<protein>
    <submittedName>
        <fullName evidence="3">Metallophosphoesterase</fullName>
    </submittedName>
</protein>
<dbReference type="PIRSF" id="PIRSF000887">
    <property type="entry name" value="Pesterase_MJ0037"/>
    <property type="match status" value="1"/>
</dbReference>
<dbReference type="PANTHER" id="PTHR39323">
    <property type="entry name" value="BLR1149 PROTEIN"/>
    <property type="match status" value="1"/>
</dbReference>
<dbReference type="SUPFAM" id="SSF56300">
    <property type="entry name" value="Metallo-dependent phosphatases"/>
    <property type="match status" value="1"/>
</dbReference>
<sequence length="290" mass="31133">MRRPPNGSPSGDRTRAGERAPTPTPEAVNATPERAGGTAVLNAEFRDRGVYLPEADALVVADLHVGRAEASDVAYPLGEAADLSDRLRSLIDRFDPGEVVIAGDAVHRFDRVAVADERALSELVDACLDAGARPVFVRGNHDTALDETTLGDTAPGETAPSGAWDGRVHDGYELDASVRNAPVVVRHGHEAPPEHESAGLYVVGHDHPAIEIEGKRRPCWLYAERAFRGADVLMLPAFTRLAAGVAVNDMTAREFQSPFVTDADALRPIVAREDGDAVEFPPLGEFRRLL</sequence>
<dbReference type="Proteomes" id="UP000437065">
    <property type="component" value="Unassembled WGS sequence"/>
</dbReference>
<evidence type="ECO:0000256" key="1">
    <source>
        <dbReference type="SAM" id="MobiDB-lite"/>
    </source>
</evidence>
<feature type="domain" description="Calcineurin-like phosphoesterase" evidence="2">
    <location>
        <begin position="58"/>
        <end position="189"/>
    </location>
</feature>
<dbReference type="AlphaFoldDB" id="A0A6B0SXR3"/>
<dbReference type="Gene3D" id="3.60.21.10">
    <property type="match status" value="1"/>
</dbReference>
<evidence type="ECO:0000313" key="3">
    <source>
        <dbReference type="EMBL" id="MXR41092.1"/>
    </source>
</evidence>
<reference evidence="3 4" key="1">
    <citation type="submission" date="2019-12" db="EMBL/GenBank/DDBJ databases">
        <title>Isolation and characterization of three novel carbon monoxide-oxidizing members of Halobacteria from salione crusts and soils.</title>
        <authorList>
            <person name="Myers M.R."/>
            <person name="King G.M."/>
        </authorList>
    </citation>
    <scope>NUCLEOTIDE SEQUENCE [LARGE SCALE GENOMIC DNA]</scope>
    <source>
        <strain evidence="3 4">WSA2</strain>
    </source>
</reference>
<feature type="region of interest" description="Disordered" evidence="1">
    <location>
        <begin position="1"/>
        <end position="35"/>
    </location>
</feature>
<dbReference type="InterPro" id="IPR029052">
    <property type="entry name" value="Metallo-depent_PP-like"/>
</dbReference>
<dbReference type="EMBL" id="WUUS01000004">
    <property type="protein sequence ID" value="MXR41092.1"/>
    <property type="molecule type" value="Genomic_DNA"/>
</dbReference>
<accession>A0A6B0SXR3</accession>
<evidence type="ECO:0000313" key="4">
    <source>
        <dbReference type="Proteomes" id="UP000437065"/>
    </source>
</evidence>
<dbReference type="OrthoDB" id="18264at2157"/>
<keyword evidence="4" id="KW-1185">Reference proteome</keyword>
<evidence type="ECO:0000259" key="2">
    <source>
        <dbReference type="Pfam" id="PF00149"/>
    </source>
</evidence>
<dbReference type="GO" id="GO:0016787">
    <property type="term" value="F:hydrolase activity"/>
    <property type="evidence" value="ECO:0007669"/>
    <property type="project" value="InterPro"/>
</dbReference>
<dbReference type="Pfam" id="PF00149">
    <property type="entry name" value="Metallophos"/>
    <property type="match status" value="1"/>
</dbReference>
<comment type="caution">
    <text evidence="3">The sequence shown here is derived from an EMBL/GenBank/DDBJ whole genome shotgun (WGS) entry which is preliminary data.</text>
</comment>
<gene>
    <name evidence="3" type="ORF">GRX01_07030</name>
</gene>
<proteinExistence type="predicted"/>
<dbReference type="InterPro" id="IPR024173">
    <property type="entry name" value="Pesterase_MJ0037-like"/>
</dbReference>
<name>A0A6B0SXR3_9EURY</name>
<dbReference type="InterPro" id="IPR004843">
    <property type="entry name" value="Calcineurin-like_PHP"/>
</dbReference>
<dbReference type="PANTHER" id="PTHR39323:SF1">
    <property type="entry name" value="BLR1149 PROTEIN"/>
    <property type="match status" value="1"/>
</dbReference>